<keyword evidence="5" id="KW-1185">Reference proteome</keyword>
<dbReference type="GO" id="GO:0006508">
    <property type="term" value="P:proteolysis"/>
    <property type="evidence" value="ECO:0007669"/>
    <property type="project" value="InterPro"/>
</dbReference>
<sequence length="345" mass="37131">MKRRRVVRFSLITVLIVAVMGFFLFPTNQYLEEPGGADNLKPLVTVTGKTDKAAGQYLLMTVGIVGPASPAMLVWGHFRPFTDQISKQELMGDDNTATYNQLQKYYIESAANNAIGAAFKQAHKPVTVNHEGIYVLSKLANSPFKQLAVGDTITALNGKTYQSADDYVNAIKKRSVGSQLAITYKHKGQVKHETAKLIRLPGTKKAGIGITLTENTQVTTKPKVSIDAGDIGGPSAGLMFALQVYTTISEPNLRAGRMIAGTGTMALDGTVGQIGGIDKKVAAADAKGATIFFAPNQPATKAIKKIDPTYVNNYDDAKKAAATLHTKMKIVPVKTLQDAIDYLKR</sequence>
<evidence type="ECO:0000313" key="5">
    <source>
        <dbReference type="Proteomes" id="UP000050969"/>
    </source>
</evidence>
<feature type="domain" description="PDZ" evidence="3">
    <location>
        <begin position="115"/>
        <end position="192"/>
    </location>
</feature>
<dbReference type="Pfam" id="PF13180">
    <property type="entry name" value="PDZ_2"/>
    <property type="match status" value="1"/>
</dbReference>
<dbReference type="EMBL" id="JQCE01000005">
    <property type="protein sequence ID" value="KRO18332.1"/>
    <property type="molecule type" value="Genomic_DNA"/>
</dbReference>
<dbReference type="InterPro" id="IPR027065">
    <property type="entry name" value="Lon_Prtase"/>
</dbReference>
<dbReference type="InterPro" id="IPR001478">
    <property type="entry name" value="PDZ"/>
</dbReference>
<keyword evidence="1" id="KW-0812">Transmembrane</keyword>
<keyword evidence="1" id="KW-0472">Membrane</keyword>
<protein>
    <submittedName>
        <fullName evidence="4">S16 family peptidase</fullName>
    </submittedName>
</protein>
<dbReference type="Proteomes" id="UP000050969">
    <property type="component" value="Unassembled WGS sequence"/>
</dbReference>
<dbReference type="InterPro" id="IPR020568">
    <property type="entry name" value="Ribosomal_Su5_D2-typ_SF"/>
</dbReference>
<dbReference type="GO" id="GO:0004252">
    <property type="term" value="F:serine-type endopeptidase activity"/>
    <property type="evidence" value="ECO:0007669"/>
    <property type="project" value="InterPro"/>
</dbReference>
<dbReference type="InterPro" id="IPR008269">
    <property type="entry name" value="Lon_proteolytic"/>
</dbReference>
<reference evidence="4 5" key="1">
    <citation type="journal article" date="2015" name="Genome Announc.">
        <title>Expanding the biotechnology potential of lactobacilli through comparative genomics of 213 strains and associated genera.</title>
        <authorList>
            <person name="Sun Z."/>
            <person name="Harris H.M."/>
            <person name="McCann A."/>
            <person name="Guo C."/>
            <person name="Argimon S."/>
            <person name="Zhang W."/>
            <person name="Yang X."/>
            <person name="Jeffery I.B."/>
            <person name="Cooney J.C."/>
            <person name="Kagawa T.F."/>
            <person name="Liu W."/>
            <person name="Song Y."/>
            <person name="Salvetti E."/>
            <person name="Wrobel A."/>
            <person name="Rasinkangas P."/>
            <person name="Parkhill J."/>
            <person name="Rea M.C."/>
            <person name="O'Sullivan O."/>
            <person name="Ritari J."/>
            <person name="Douillard F.P."/>
            <person name="Paul Ross R."/>
            <person name="Yang R."/>
            <person name="Briner A.E."/>
            <person name="Felis G.E."/>
            <person name="de Vos W.M."/>
            <person name="Barrangou R."/>
            <person name="Klaenhammer T.R."/>
            <person name="Caufield P.W."/>
            <person name="Cui Y."/>
            <person name="Zhang H."/>
            <person name="O'Toole P.W."/>
        </authorList>
    </citation>
    <scope>NUCLEOTIDE SEQUENCE [LARGE SCALE GENOMIC DNA]</scope>
    <source>
        <strain evidence="4 5">DSM 24301</strain>
    </source>
</reference>
<proteinExistence type="predicted"/>
<feature type="domain" description="Lon proteolytic" evidence="2">
    <location>
        <begin position="232"/>
        <end position="306"/>
    </location>
</feature>
<evidence type="ECO:0000256" key="1">
    <source>
        <dbReference type="SAM" id="Phobius"/>
    </source>
</evidence>
<comment type="caution">
    <text evidence="4">The sequence shown here is derived from an EMBL/GenBank/DDBJ whole genome shotgun (WGS) entry which is preliminary data.</text>
</comment>
<dbReference type="STRING" id="1293598.IV56_GL001464"/>
<keyword evidence="1" id="KW-1133">Transmembrane helix</keyword>
<dbReference type="GO" id="GO:0004176">
    <property type="term" value="F:ATP-dependent peptidase activity"/>
    <property type="evidence" value="ECO:0007669"/>
    <property type="project" value="InterPro"/>
</dbReference>
<gene>
    <name evidence="4" type="ORF">IV56_GL001464</name>
</gene>
<dbReference type="Gene3D" id="3.30.230.10">
    <property type="match status" value="1"/>
</dbReference>
<dbReference type="NCBIfam" id="NF041438">
    <property type="entry name" value="SepM_fam_S16"/>
    <property type="match status" value="1"/>
</dbReference>
<dbReference type="SUPFAM" id="SSF50156">
    <property type="entry name" value="PDZ domain-like"/>
    <property type="match status" value="1"/>
</dbReference>
<dbReference type="GO" id="GO:0005524">
    <property type="term" value="F:ATP binding"/>
    <property type="evidence" value="ECO:0007669"/>
    <property type="project" value="InterPro"/>
</dbReference>
<dbReference type="Gene3D" id="2.30.42.10">
    <property type="match status" value="1"/>
</dbReference>
<dbReference type="Pfam" id="PF05362">
    <property type="entry name" value="Lon_C"/>
    <property type="match status" value="1"/>
</dbReference>
<evidence type="ECO:0000259" key="2">
    <source>
        <dbReference type="Pfam" id="PF05362"/>
    </source>
</evidence>
<accession>A0A0R2MZR8</accession>
<dbReference type="PATRIC" id="fig|1293598.4.peg.1529"/>
<dbReference type="GO" id="GO:0030163">
    <property type="term" value="P:protein catabolic process"/>
    <property type="evidence" value="ECO:0007669"/>
    <property type="project" value="InterPro"/>
</dbReference>
<organism evidence="4 5">
    <name type="scientific">Lacticaseibacillus saniviri JCM 17471 = DSM 24301</name>
    <dbReference type="NCBI Taxonomy" id="1293598"/>
    <lineage>
        <taxon>Bacteria</taxon>
        <taxon>Bacillati</taxon>
        <taxon>Bacillota</taxon>
        <taxon>Bacilli</taxon>
        <taxon>Lactobacillales</taxon>
        <taxon>Lactobacillaceae</taxon>
        <taxon>Lacticaseibacillus</taxon>
    </lineage>
</organism>
<feature type="transmembrane region" description="Helical" evidence="1">
    <location>
        <begin position="7"/>
        <end position="25"/>
    </location>
</feature>
<dbReference type="AlphaFoldDB" id="A0A0R2MZR8"/>
<dbReference type="RefSeq" id="WP_056992158.1">
    <property type="nucleotide sequence ID" value="NZ_JQCE01000005.1"/>
</dbReference>
<feature type="transmembrane region" description="Helical" evidence="1">
    <location>
        <begin position="57"/>
        <end position="78"/>
    </location>
</feature>
<dbReference type="InterPro" id="IPR036034">
    <property type="entry name" value="PDZ_sf"/>
</dbReference>
<evidence type="ECO:0000259" key="3">
    <source>
        <dbReference type="Pfam" id="PF13180"/>
    </source>
</evidence>
<name>A0A0R2MZR8_9LACO</name>
<dbReference type="SUPFAM" id="SSF54211">
    <property type="entry name" value="Ribosomal protein S5 domain 2-like"/>
    <property type="match status" value="1"/>
</dbReference>
<dbReference type="InterPro" id="IPR014721">
    <property type="entry name" value="Ribsml_uS5_D2-typ_fold_subgr"/>
</dbReference>
<evidence type="ECO:0000313" key="4">
    <source>
        <dbReference type="EMBL" id="KRO18332.1"/>
    </source>
</evidence>
<dbReference type="PANTHER" id="PTHR10046">
    <property type="entry name" value="ATP DEPENDENT LON PROTEASE FAMILY MEMBER"/>
    <property type="match status" value="1"/>
</dbReference>